<dbReference type="InterPro" id="IPR004045">
    <property type="entry name" value="Glutathione_S-Trfase_N"/>
</dbReference>
<dbReference type="PANTHER" id="PTHR43968:SF6">
    <property type="entry name" value="GLUTATHIONE S-TRANSFERASE OMEGA"/>
    <property type="match status" value="1"/>
</dbReference>
<feature type="domain" description="GST C-terminal" evidence="2">
    <location>
        <begin position="93"/>
        <end position="216"/>
    </location>
</feature>
<accession>A0A6L8W2Y0</accession>
<dbReference type="SUPFAM" id="SSF47616">
    <property type="entry name" value="GST C-terminal domain-like"/>
    <property type="match status" value="1"/>
</dbReference>
<dbReference type="InterPro" id="IPR050983">
    <property type="entry name" value="GST_Omega/HSP26"/>
</dbReference>
<dbReference type="SFLD" id="SFLDS00019">
    <property type="entry name" value="Glutathione_Transferase_(cytos"/>
    <property type="match status" value="1"/>
</dbReference>
<dbReference type="CDD" id="cd03060">
    <property type="entry name" value="GST_N_Omega_like"/>
    <property type="match status" value="1"/>
</dbReference>
<dbReference type="Pfam" id="PF13410">
    <property type="entry name" value="GST_C_2"/>
    <property type="match status" value="1"/>
</dbReference>
<keyword evidence="3" id="KW-0808">Transferase</keyword>
<sequence length="229" mass="26374">MPLPANRQEELSLPALYSFRRCPYAMRARMAITYSGVKVELRDILLKDKPEEMIAASPKATVPALVLQDGHVLEESLDIMLWALSQNDPENWLPMEKTAQAEIFALIEENDGPFKANLDRYKYHVRFPEKTREDYRAEAEKFLTILEQRLSDSSFLTTNKPTLADIAIFPFIRQFANSDLGWFKSAPYPHLQRWLDGFLSSDRFAYIMKKRPIWEEGTIGEVIPATDGT</sequence>
<feature type="domain" description="GST N-terminal" evidence="1">
    <location>
        <begin position="12"/>
        <end position="91"/>
    </location>
</feature>
<dbReference type="CDD" id="cd03196">
    <property type="entry name" value="GST_C_5"/>
    <property type="match status" value="1"/>
</dbReference>
<comment type="caution">
    <text evidence="3">The sequence shown here is derived from an EMBL/GenBank/DDBJ whole genome shotgun (WGS) entry which is preliminary data.</text>
</comment>
<dbReference type="InterPro" id="IPR040079">
    <property type="entry name" value="Glutathione_S-Trfase"/>
</dbReference>
<organism evidence="3 4">
    <name type="scientific">Sneathiella litorea</name>
    <dbReference type="NCBI Taxonomy" id="2606216"/>
    <lineage>
        <taxon>Bacteria</taxon>
        <taxon>Pseudomonadati</taxon>
        <taxon>Pseudomonadota</taxon>
        <taxon>Alphaproteobacteria</taxon>
        <taxon>Sneathiellales</taxon>
        <taxon>Sneathiellaceae</taxon>
        <taxon>Sneathiella</taxon>
    </lineage>
</organism>
<dbReference type="PANTHER" id="PTHR43968">
    <property type="match status" value="1"/>
</dbReference>
<proteinExistence type="predicted"/>
<evidence type="ECO:0000313" key="4">
    <source>
        <dbReference type="Proteomes" id="UP000476030"/>
    </source>
</evidence>
<dbReference type="Pfam" id="PF13417">
    <property type="entry name" value="GST_N_3"/>
    <property type="match status" value="1"/>
</dbReference>
<dbReference type="RefSeq" id="WP_161313783.1">
    <property type="nucleotide sequence ID" value="NZ_WTUW01000001.1"/>
</dbReference>
<dbReference type="GO" id="GO:0005737">
    <property type="term" value="C:cytoplasm"/>
    <property type="evidence" value="ECO:0007669"/>
    <property type="project" value="TreeGrafter"/>
</dbReference>
<keyword evidence="4" id="KW-1185">Reference proteome</keyword>
<dbReference type="Proteomes" id="UP000476030">
    <property type="component" value="Unassembled WGS sequence"/>
</dbReference>
<dbReference type="Gene3D" id="1.20.1050.10">
    <property type="match status" value="1"/>
</dbReference>
<protein>
    <submittedName>
        <fullName evidence="3">Glutathione S-transferase</fullName>
    </submittedName>
</protein>
<dbReference type="InterPro" id="IPR036282">
    <property type="entry name" value="Glutathione-S-Trfase_C_sf"/>
</dbReference>
<reference evidence="3 4" key="1">
    <citation type="submission" date="2019-12" db="EMBL/GenBank/DDBJ databases">
        <title>Snethiella sp. nov. sp. isolated from sea sand.</title>
        <authorList>
            <person name="Kim J."/>
            <person name="Jeong S.E."/>
            <person name="Jung H.S."/>
            <person name="Jeon C.O."/>
        </authorList>
    </citation>
    <scope>NUCLEOTIDE SEQUENCE [LARGE SCALE GENOMIC DNA]</scope>
    <source>
        <strain evidence="3 4">DP05</strain>
    </source>
</reference>
<dbReference type="InterPro" id="IPR010987">
    <property type="entry name" value="Glutathione-S-Trfase_C-like"/>
</dbReference>
<evidence type="ECO:0000259" key="2">
    <source>
        <dbReference type="PROSITE" id="PS50405"/>
    </source>
</evidence>
<dbReference type="PROSITE" id="PS50404">
    <property type="entry name" value="GST_NTER"/>
    <property type="match status" value="1"/>
</dbReference>
<name>A0A6L8W2Y0_9PROT</name>
<dbReference type="SUPFAM" id="SSF52833">
    <property type="entry name" value="Thioredoxin-like"/>
    <property type="match status" value="1"/>
</dbReference>
<evidence type="ECO:0000313" key="3">
    <source>
        <dbReference type="EMBL" id="MZR29301.1"/>
    </source>
</evidence>
<gene>
    <name evidence="3" type="ORF">GQE98_01505</name>
</gene>
<dbReference type="SFLD" id="SFLDG00358">
    <property type="entry name" value="Main_(cytGST)"/>
    <property type="match status" value="1"/>
</dbReference>
<dbReference type="AlphaFoldDB" id="A0A6L8W2Y0"/>
<dbReference type="InterPro" id="IPR036249">
    <property type="entry name" value="Thioredoxin-like_sf"/>
</dbReference>
<dbReference type="PROSITE" id="PS50405">
    <property type="entry name" value="GST_CTER"/>
    <property type="match status" value="1"/>
</dbReference>
<dbReference type="GO" id="GO:0016740">
    <property type="term" value="F:transferase activity"/>
    <property type="evidence" value="ECO:0007669"/>
    <property type="project" value="UniProtKB-KW"/>
</dbReference>
<evidence type="ECO:0000259" key="1">
    <source>
        <dbReference type="PROSITE" id="PS50404"/>
    </source>
</evidence>
<dbReference type="EMBL" id="WTUW01000001">
    <property type="protein sequence ID" value="MZR29301.1"/>
    <property type="molecule type" value="Genomic_DNA"/>
</dbReference>
<dbReference type="Gene3D" id="3.40.30.10">
    <property type="entry name" value="Glutaredoxin"/>
    <property type="match status" value="1"/>
</dbReference>